<comment type="similarity">
    <text evidence="1">Belongs to the 'GDXG' lipolytic enzyme family.</text>
</comment>
<sequence>MTQQSSMHYRLSEEMQSLVYWSSIYSPADDDIDSIRAAYDAMCLHYTLPRDGTVNIEDKTVPQLNHPVNVRLYSPLGEAPATGWPCILYLHGGGWMVGNLDSHEFITRYLCRDLNVAVLSVDYRLTPEHHFPAAYEDCETVYHWLYQHGLQWKINPNQIVLMGDSAGGNLAAALAVQLQHTGAQACGLAMIYPCLSSGFDTASCQQQAAMPLLSLADMHDYLQAYAPNTSDWQDLRLSPLLAQDFSDMPRSFIAVAEYDPLSDDGRIFADKLKQANIATEFYLGKGLLHGSLRLVRDCPVVQDLYQRMLSSLKPMFN</sequence>
<gene>
    <name evidence="4" type="primary">lp</name>
</gene>
<evidence type="ECO:0000313" key="4">
    <source>
        <dbReference type="EMBL" id="ANQ91899.1"/>
    </source>
</evidence>
<dbReference type="SUPFAM" id="SSF53474">
    <property type="entry name" value="alpha/beta-Hydrolases"/>
    <property type="match status" value="1"/>
</dbReference>
<organism evidence="4">
    <name type="scientific">Acinetobacter haemolyticus</name>
    <dbReference type="NCBI Taxonomy" id="29430"/>
    <lineage>
        <taxon>Bacteria</taxon>
        <taxon>Pseudomonadati</taxon>
        <taxon>Pseudomonadota</taxon>
        <taxon>Gammaproteobacteria</taxon>
        <taxon>Moraxellales</taxon>
        <taxon>Moraxellaceae</taxon>
        <taxon>Acinetobacter</taxon>
    </lineage>
</organism>
<dbReference type="AlphaFoldDB" id="A0A1B1H4J8"/>
<dbReference type="PANTHER" id="PTHR48081">
    <property type="entry name" value="AB HYDROLASE SUPERFAMILY PROTEIN C4A8.06C"/>
    <property type="match status" value="1"/>
</dbReference>
<dbReference type="Pfam" id="PF07859">
    <property type="entry name" value="Abhydrolase_3"/>
    <property type="match status" value="1"/>
</dbReference>
<accession>A0A1B1H4J8</accession>
<dbReference type="InterPro" id="IPR050300">
    <property type="entry name" value="GDXG_lipolytic_enzyme"/>
</dbReference>
<dbReference type="PROSITE" id="PS01173">
    <property type="entry name" value="LIPASE_GDXG_HIS"/>
    <property type="match status" value="1"/>
</dbReference>
<dbReference type="GO" id="GO:0016787">
    <property type="term" value="F:hydrolase activity"/>
    <property type="evidence" value="ECO:0007669"/>
    <property type="project" value="UniProtKB-KW"/>
</dbReference>
<dbReference type="InterPro" id="IPR029058">
    <property type="entry name" value="AB_hydrolase_fold"/>
</dbReference>
<evidence type="ECO:0000256" key="1">
    <source>
        <dbReference type="ARBA" id="ARBA00010515"/>
    </source>
</evidence>
<dbReference type="EMBL" id="KX459517">
    <property type="protein sequence ID" value="ANQ91899.1"/>
    <property type="molecule type" value="Genomic_DNA"/>
</dbReference>
<feature type="domain" description="Alpha/beta hydrolase fold-3" evidence="3">
    <location>
        <begin position="87"/>
        <end position="291"/>
    </location>
</feature>
<protein>
    <submittedName>
        <fullName evidence="4">Lipase</fullName>
    </submittedName>
</protein>
<evidence type="ECO:0000256" key="2">
    <source>
        <dbReference type="ARBA" id="ARBA00022801"/>
    </source>
</evidence>
<dbReference type="SMR" id="A0A1B1H4J8"/>
<keyword evidence="2" id="KW-0378">Hydrolase</keyword>
<dbReference type="PANTHER" id="PTHR48081:SF8">
    <property type="entry name" value="ALPHA_BETA HYDROLASE FOLD-3 DOMAIN-CONTAINING PROTEIN-RELATED"/>
    <property type="match status" value="1"/>
</dbReference>
<dbReference type="InterPro" id="IPR002168">
    <property type="entry name" value="Lipase_GDXG_HIS_AS"/>
</dbReference>
<name>A0A1B1H4J8_ACIHA</name>
<proteinExistence type="inferred from homology"/>
<reference evidence="4" key="1">
    <citation type="submission" date="2016-06" db="EMBL/GenBank/DDBJ databases">
        <title>Production and characterization of an alkaline-stable lipase from Acinetobacter haemolyticus isolated from the effluent of palm oil mill.</title>
        <authorList>
            <person name="Batumalaie K."/>
        </authorList>
    </citation>
    <scope>NUCLEOTIDE SEQUENCE</scope>
    <source>
        <strain evidence="4">KV1</strain>
    </source>
</reference>
<dbReference type="ESTHER" id="aciha-a0a1b1h4j8">
    <property type="family name" value="Hormone-sensitive_lipase_like"/>
</dbReference>
<dbReference type="Gene3D" id="3.40.50.1820">
    <property type="entry name" value="alpha/beta hydrolase"/>
    <property type="match status" value="1"/>
</dbReference>
<dbReference type="InterPro" id="IPR013094">
    <property type="entry name" value="AB_hydrolase_3"/>
</dbReference>
<evidence type="ECO:0000259" key="3">
    <source>
        <dbReference type="Pfam" id="PF07859"/>
    </source>
</evidence>